<evidence type="ECO:0000313" key="2">
    <source>
        <dbReference type="Proteomes" id="UP001642484"/>
    </source>
</evidence>
<evidence type="ECO:0000313" key="1">
    <source>
        <dbReference type="EMBL" id="CAK9102886.1"/>
    </source>
</evidence>
<dbReference type="Proteomes" id="UP001642484">
    <property type="component" value="Unassembled WGS sequence"/>
</dbReference>
<reference evidence="1 2" key="1">
    <citation type="submission" date="2024-02" db="EMBL/GenBank/DDBJ databases">
        <authorList>
            <person name="Chen Y."/>
            <person name="Shah S."/>
            <person name="Dougan E. K."/>
            <person name="Thang M."/>
            <person name="Chan C."/>
        </authorList>
    </citation>
    <scope>NUCLEOTIDE SEQUENCE [LARGE SCALE GENOMIC DNA]</scope>
</reference>
<organism evidence="1 2">
    <name type="scientific">Durusdinium trenchii</name>
    <dbReference type="NCBI Taxonomy" id="1381693"/>
    <lineage>
        <taxon>Eukaryota</taxon>
        <taxon>Sar</taxon>
        <taxon>Alveolata</taxon>
        <taxon>Dinophyceae</taxon>
        <taxon>Suessiales</taxon>
        <taxon>Symbiodiniaceae</taxon>
        <taxon>Durusdinium</taxon>
    </lineage>
</organism>
<sequence length="266" mass="28644">MPRFQVAKAGAAPCRPAAPSAALTETPLNVLASMVPLPIHPVHTTGRVHWLCATSTKYPNYKVIVSSKAEEGNEAVFMMVKCNAIPPVDIGVDSVIQICHAELRNAYTKRTDGTIAEQALFPRLCSRELSVNLSAGSRKRGRSVASEIRVLTGEYLEYPVASFSVLPSLAQAEVPVEGEVFVGAKMKIRDVAEVVMVDERPRRSIQVSDAGSGESAAACNVVLYEGHANSPLLVRGNEVCILGLSVSQRGYHACGMAMILPWEEEE</sequence>
<protein>
    <submittedName>
        <fullName evidence="1">Uncharacterized protein</fullName>
    </submittedName>
</protein>
<name>A0ABP0RQH2_9DINO</name>
<comment type="caution">
    <text evidence="1">The sequence shown here is derived from an EMBL/GenBank/DDBJ whole genome shotgun (WGS) entry which is preliminary data.</text>
</comment>
<gene>
    <name evidence="1" type="ORF">CCMP2556_LOCUS48393</name>
</gene>
<keyword evidence="2" id="KW-1185">Reference proteome</keyword>
<dbReference type="EMBL" id="CAXAMN010026431">
    <property type="protein sequence ID" value="CAK9102886.1"/>
    <property type="molecule type" value="Genomic_DNA"/>
</dbReference>
<accession>A0ABP0RQH2</accession>
<proteinExistence type="predicted"/>